<dbReference type="AlphaFoldDB" id="A0AAU9RZJ9"/>
<sequence length="136" mass="14356">MGYTDGAWQAQTLDAGMGWILKNDQGSTITHGSSSRQFVPSALAAEALAIREALTAFTHFGSQKIQVNSDSQVLISLIKSGESPPEIAGILLDIRESLSLFPCISFKAIARKEDSSADSLAKAALFSLVVPSSNGE</sequence>
<dbReference type="PANTHER" id="PTHR47074">
    <property type="entry name" value="BNAC02G40300D PROTEIN"/>
    <property type="match status" value="1"/>
</dbReference>
<name>A0AAU9RZJ9_THLAR</name>
<dbReference type="InterPro" id="IPR036397">
    <property type="entry name" value="RNaseH_sf"/>
</dbReference>
<accession>A0AAU9RZJ9</accession>
<evidence type="ECO:0000313" key="2">
    <source>
        <dbReference type="EMBL" id="CAH2051835.1"/>
    </source>
</evidence>
<protein>
    <recommendedName>
        <fullName evidence="1">RNase H type-1 domain-containing protein</fullName>
    </recommendedName>
</protein>
<keyword evidence="3" id="KW-1185">Reference proteome</keyword>
<dbReference type="Proteomes" id="UP000836841">
    <property type="component" value="Chromosome 3"/>
</dbReference>
<evidence type="ECO:0000313" key="3">
    <source>
        <dbReference type="Proteomes" id="UP000836841"/>
    </source>
</evidence>
<dbReference type="GO" id="GO:0004523">
    <property type="term" value="F:RNA-DNA hybrid ribonuclease activity"/>
    <property type="evidence" value="ECO:0007669"/>
    <property type="project" value="InterPro"/>
</dbReference>
<dbReference type="InterPro" id="IPR052929">
    <property type="entry name" value="RNase_H-like_EbsB-rel"/>
</dbReference>
<reference evidence="2 3" key="1">
    <citation type="submission" date="2022-03" db="EMBL/GenBank/DDBJ databases">
        <authorList>
            <person name="Nunn A."/>
            <person name="Chopra R."/>
            <person name="Nunn A."/>
            <person name="Contreras Garrido A."/>
        </authorList>
    </citation>
    <scope>NUCLEOTIDE SEQUENCE [LARGE SCALE GENOMIC DNA]</scope>
</reference>
<feature type="domain" description="RNase H type-1" evidence="1">
    <location>
        <begin position="4"/>
        <end position="124"/>
    </location>
</feature>
<proteinExistence type="predicted"/>
<gene>
    <name evidence="2" type="ORF">TAV2_LOCUS8915</name>
</gene>
<dbReference type="EMBL" id="OU466859">
    <property type="protein sequence ID" value="CAH2051835.1"/>
    <property type="molecule type" value="Genomic_DNA"/>
</dbReference>
<dbReference type="InterPro" id="IPR044730">
    <property type="entry name" value="RNase_H-like_dom_plant"/>
</dbReference>
<evidence type="ECO:0000259" key="1">
    <source>
        <dbReference type="Pfam" id="PF13456"/>
    </source>
</evidence>
<dbReference type="CDD" id="cd06222">
    <property type="entry name" value="RNase_H_like"/>
    <property type="match status" value="1"/>
</dbReference>
<dbReference type="PANTHER" id="PTHR47074:SF11">
    <property type="entry name" value="REVERSE TRANSCRIPTASE-LIKE PROTEIN"/>
    <property type="match status" value="1"/>
</dbReference>
<dbReference type="SUPFAM" id="SSF53098">
    <property type="entry name" value="Ribonuclease H-like"/>
    <property type="match status" value="1"/>
</dbReference>
<dbReference type="Gene3D" id="3.30.420.10">
    <property type="entry name" value="Ribonuclease H-like superfamily/Ribonuclease H"/>
    <property type="match status" value="1"/>
</dbReference>
<dbReference type="GO" id="GO:0003676">
    <property type="term" value="F:nucleic acid binding"/>
    <property type="evidence" value="ECO:0007669"/>
    <property type="project" value="InterPro"/>
</dbReference>
<dbReference type="InterPro" id="IPR002156">
    <property type="entry name" value="RNaseH_domain"/>
</dbReference>
<dbReference type="InterPro" id="IPR012337">
    <property type="entry name" value="RNaseH-like_sf"/>
</dbReference>
<organism evidence="2 3">
    <name type="scientific">Thlaspi arvense</name>
    <name type="common">Field penny-cress</name>
    <dbReference type="NCBI Taxonomy" id="13288"/>
    <lineage>
        <taxon>Eukaryota</taxon>
        <taxon>Viridiplantae</taxon>
        <taxon>Streptophyta</taxon>
        <taxon>Embryophyta</taxon>
        <taxon>Tracheophyta</taxon>
        <taxon>Spermatophyta</taxon>
        <taxon>Magnoliopsida</taxon>
        <taxon>eudicotyledons</taxon>
        <taxon>Gunneridae</taxon>
        <taxon>Pentapetalae</taxon>
        <taxon>rosids</taxon>
        <taxon>malvids</taxon>
        <taxon>Brassicales</taxon>
        <taxon>Brassicaceae</taxon>
        <taxon>Thlaspideae</taxon>
        <taxon>Thlaspi</taxon>
    </lineage>
</organism>
<dbReference type="Pfam" id="PF13456">
    <property type="entry name" value="RVT_3"/>
    <property type="match status" value="1"/>
</dbReference>